<dbReference type="CDD" id="cd00077">
    <property type="entry name" value="HDc"/>
    <property type="match status" value="1"/>
</dbReference>
<gene>
    <name evidence="2" type="ordered locus">Mpet_1490</name>
</gene>
<dbReference type="AlphaFoldDB" id="E1RG13"/>
<dbReference type="Proteomes" id="UP000006565">
    <property type="component" value="Chromosome"/>
</dbReference>
<keyword evidence="3" id="KW-1185">Reference proteome</keyword>
<dbReference type="EMBL" id="CP002117">
    <property type="protein sequence ID" value="ADN36248.1"/>
    <property type="molecule type" value="Genomic_DNA"/>
</dbReference>
<dbReference type="PANTHER" id="PTHR30005">
    <property type="entry name" value="EXOPOLYPHOSPHATASE"/>
    <property type="match status" value="1"/>
</dbReference>
<dbReference type="eggNOG" id="arCOG05138">
    <property type="taxonomic scope" value="Archaea"/>
</dbReference>
<evidence type="ECO:0000313" key="2">
    <source>
        <dbReference type="EMBL" id="ADN36248.1"/>
    </source>
</evidence>
<feature type="domain" description="Ppx/GppA phosphatase C-terminal" evidence="1">
    <location>
        <begin position="15"/>
        <end position="158"/>
    </location>
</feature>
<dbReference type="PANTHER" id="PTHR30005:SF0">
    <property type="entry name" value="RETROGRADE REGULATION PROTEIN 2"/>
    <property type="match status" value="1"/>
</dbReference>
<dbReference type="STRING" id="679926.Mpet_1490"/>
<dbReference type="GO" id="GO:0016462">
    <property type="term" value="F:pyrophosphatase activity"/>
    <property type="evidence" value="ECO:0007669"/>
    <property type="project" value="TreeGrafter"/>
</dbReference>
<proteinExistence type="predicted"/>
<protein>
    <submittedName>
        <fullName evidence="2">Metal dependent phosphohydrolase</fullName>
    </submittedName>
</protein>
<dbReference type="InterPro" id="IPR050273">
    <property type="entry name" value="GppA/Ppx_hydrolase"/>
</dbReference>
<dbReference type="KEGG" id="mpi:Mpet_1490"/>
<reference evidence="2 3" key="1">
    <citation type="journal article" date="2010" name="Stand. Genomic Sci.">
        <title>Complete genome sequence of Methanoplanus petrolearius type strain (SEBR 4847).</title>
        <authorList>
            <person name="Brambilla E."/>
            <person name="Djao O.D."/>
            <person name="Daligault H."/>
            <person name="Lapidus A."/>
            <person name="Lucas S."/>
            <person name="Hammon N."/>
            <person name="Nolan M."/>
            <person name="Tice H."/>
            <person name="Cheng J.F."/>
            <person name="Han C."/>
            <person name="Tapia R."/>
            <person name="Goodwin L."/>
            <person name="Pitluck S."/>
            <person name="Liolios K."/>
            <person name="Ivanova N."/>
            <person name="Mavromatis K."/>
            <person name="Mikhailova N."/>
            <person name="Pati A."/>
            <person name="Chen A."/>
            <person name="Palaniappan K."/>
            <person name="Land M."/>
            <person name="Hauser L."/>
            <person name="Chang Y.J."/>
            <person name="Jeffries C.D."/>
            <person name="Rohde M."/>
            <person name="Spring S."/>
            <person name="Sikorski J."/>
            <person name="Goker M."/>
            <person name="Woyke T."/>
            <person name="Bristow J."/>
            <person name="Eisen J.A."/>
            <person name="Markowitz V."/>
            <person name="Hugenholtz P."/>
            <person name="Kyrpides N.C."/>
            <person name="Klenk H.P."/>
        </authorList>
    </citation>
    <scope>NUCLEOTIDE SEQUENCE [LARGE SCALE GENOMIC DNA]</scope>
    <source>
        <strain evidence="3">DSM 11571 / OCM 486 / SEBR 4847</strain>
    </source>
</reference>
<dbReference type="Pfam" id="PF21447">
    <property type="entry name" value="Ppx-GppA_III"/>
    <property type="match status" value="1"/>
</dbReference>
<dbReference type="HOGENOM" id="CLU_116249_0_0_2"/>
<keyword evidence="2" id="KW-0378">Hydrolase</keyword>
<dbReference type="RefSeq" id="WP_013329425.1">
    <property type="nucleotide sequence ID" value="NC_014507.1"/>
</dbReference>
<organism evidence="2 3">
    <name type="scientific">Methanolacinia petrolearia (strain DSM 11571 / OCM 486 / SEBR 4847)</name>
    <name type="common">Methanoplanus petrolearius</name>
    <dbReference type="NCBI Taxonomy" id="679926"/>
    <lineage>
        <taxon>Archaea</taxon>
        <taxon>Methanobacteriati</taxon>
        <taxon>Methanobacteriota</taxon>
        <taxon>Stenosarchaea group</taxon>
        <taxon>Methanomicrobia</taxon>
        <taxon>Methanomicrobiales</taxon>
        <taxon>Methanomicrobiaceae</taxon>
        <taxon>Methanolacinia</taxon>
    </lineage>
</organism>
<dbReference type="InterPro" id="IPR003607">
    <property type="entry name" value="HD/PDEase_dom"/>
</dbReference>
<sequence>MNFEDSAEIQNCLGILEAYGVDTVHPAHVTKTAAVLFDCLKELHHLGESERRLLIYGSLLHDIGWSISEKKHHRHSMDIILGDKSLNLNDRERTIVANIARYHRKALPSDEHENFSGLSPEEKNMILVNSSILRIADALDRMHMSRIEVAGCTVSGDSVIIKCRASGISMYEITALEKKSDLFKQVFNKNVRPVCLIEQKKK</sequence>
<name>E1RG13_METP4</name>
<dbReference type="InterPro" id="IPR048950">
    <property type="entry name" value="Ppx_GppA_C"/>
</dbReference>
<evidence type="ECO:0000259" key="1">
    <source>
        <dbReference type="Pfam" id="PF21447"/>
    </source>
</evidence>
<dbReference type="Gene3D" id="1.10.3210.10">
    <property type="entry name" value="Hypothetical protein af1432"/>
    <property type="match status" value="1"/>
</dbReference>
<accession>E1RG13</accession>
<dbReference type="OrthoDB" id="117488at2157"/>
<dbReference type="GeneID" id="9743960"/>
<evidence type="ECO:0000313" key="3">
    <source>
        <dbReference type="Proteomes" id="UP000006565"/>
    </source>
</evidence>
<dbReference type="SUPFAM" id="SSF109604">
    <property type="entry name" value="HD-domain/PDEase-like"/>
    <property type="match status" value="1"/>
</dbReference>